<reference evidence="3 4" key="1">
    <citation type="submission" date="2023-08" db="EMBL/GenBank/DDBJ databases">
        <title>Annotated Genome Sequence of Vanrija albida AlHP1.</title>
        <authorList>
            <person name="Herzog R."/>
        </authorList>
    </citation>
    <scope>NUCLEOTIDE SEQUENCE [LARGE SCALE GENOMIC DNA]</scope>
    <source>
        <strain evidence="3 4">AlHP1</strain>
    </source>
</reference>
<evidence type="ECO:0000256" key="1">
    <source>
        <dbReference type="SAM" id="Coils"/>
    </source>
</evidence>
<keyword evidence="1" id="KW-0175">Coiled coil</keyword>
<accession>A0ABR3PV39</accession>
<evidence type="ECO:0000256" key="2">
    <source>
        <dbReference type="SAM" id="MobiDB-lite"/>
    </source>
</evidence>
<proteinExistence type="predicted"/>
<dbReference type="EMBL" id="JBBXJM010000006">
    <property type="protein sequence ID" value="KAL1406313.1"/>
    <property type="molecule type" value="Genomic_DNA"/>
</dbReference>
<sequence length="565" mass="61958">MSPELISIICEHLSESGDLATLATVARCSEAAYAIAVSKLYSRLVITRDNADLLFVGVPRSEYGFNPASKEVYDAALAAFDAKYHDAIDPVHPKDRPEQLAPQPVDDDGAEDELRPRSEWDELVFDDDAYDEEAAVAESNAASWDRRLELLEACESLTIESVPRLGLVRDLLAAAGIHMNYSNATEWSENEDAVPIFPNLRRIAFSAAAVDYIADYEHAHMNNFEPEMYDSCDGSHDESEESYFPFGHLVRFAFGAPEDVCITAPTSVVSRSTFIFNMLTLSKPVSKITHEAVWSASRDHRDEGEHTIASQLSALAFYSLPREVKTVTYHRMRGPVQSGTKAERYRLFYDAADPPVASADQRAKDILAGLAFRPDYSGDGNAGQEPGADLELIDVERGTDATEGAIRLAVDQAMAADPKKYTVTDVAFAPEDSDAQLEQELANTKTNLDELGPLRPTMGAYRVMVGLDKAEAALEAALGTPDEDEKRKTVAEWEAAKANADKATEHRRARERLEADIKRLTEEIEDARKDAREKRVLASNNPRVVYTAGADAAPCIVCGASDASA</sequence>
<organism evidence="3 4">
    <name type="scientific">Vanrija albida</name>
    <dbReference type="NCBI Taxonomy" id="181172"/>
    <lineage>
        <taxon>Eukaryota</taxon>
        <taxon>Fungi</taxon>
        <taxon>Dikarya</taxon>
        <taxon>Basidiomycota</taxon>
        <taxon>Agaricomycotina</taxon>
        <taxon>Tremellomycetes</taxon>
        <taxon>Trichosporonales</taxon>
        <taxon>Trichosporonaceae</taxon>
        <taxon>Vanrija</taxon>
    </lineage>
</organism>
<feature type="coiled-coil region" evidence="1">
    <location>
        <begin position="503"/>
        <end position="537"/>
    </location>
</feature>
<dbReference type="RefSeq" id="XP_069206257.1">
    <property type="nucleotide sequence ID" value="XM_069356416.1"/>
</dbReference>
<protein>
    <submittedName>
        <fullName evidence="3">Uncharacterized protein</fullName>
    </submittedName>
</protein>
<feature type="region of interest" description="Disordered" evidence="2">
    <location>
        <begin position="91"/>
        <end position="117"/>
    </location>
</feature>
<comment type="caution">
    <text evidence="3">The sequence shown here is derived from an EMBL/GenBank/DDBJ whole genome shotgun (WGS) entry which is preliminary data.</text>
</comment>
<evidence type="ECO:0000313" key="3">
    <source>
        <dbReference type="EMBL" id="KAL1406313.1"/>
    </source>
</evidence>
<name>A0ABR3PV39_9TREE</name>
<keyword evidence="4" id="KW-1185">Reference proteome</keyword>
<dbReference type="GeneID" id="95989052"/>
<dbReference type="Proteomes" id="UP001565368">
    <property type="component" value="Unassembled WGS sequence"/>
</dbReference>
<evidence type="ECO:0000313" key="4">
    <source>
        <dbReference type="Proteomes" id="UP001565368"/>
    </source>
</evidence>
<gene>
    <name evidence="3" type="ORF">Q8F55_008009</name>
</gene>